<keyword evidence="1" id="KW-0175">Coiled coil</keyword>
<evidence type="ECO:0000313" key="4">
    <source>
        <dbReference type="Proteomes" id="UP000198409"/>
    </source>
</evidence>
<reference evidence="4" key="1">
    <citation type="submission" date="2017-06" db="EMBL/GenBank/DDBJ databases">
        <authorList>
            <person name="Varghese N."/>
            <person name="Submissions S."/>
        </authorList>
    </citation>
    <scope>NUCLEOTIDE SEQUENCE [LARGE SCALE GENOMIC DNA]</scope>
    <source>
        <strain evidence="4">DSM 26170</strain>
    </source>
</reference>
<evidence type="ECO:0000313" key="2">
    <source>
        <dbReference type="EMBL" id="SNR40343.1"/>
    </source>
</evidence>
<evidence type="ECO:0000313" key="5">
    <source>
        <dbReference type="Proteomes" id="UP000292859"/>
    </source>
</evidence>
<dbReference type="OrthoDB" id="7772846at2"/>
<evidence type="ECO:0000313" key="3">
    <source>
        <dbReference type="EMBL" id="TBN51490.1"/>
    </source>
</evidence>
<dbReference type="AlphaFoldDB" id="A0A238W2J0"/>
<keyword evidence="5" id="KW-1185">Reference proteome</keyword>
<organism evidence="2 4">
    <name type="scientific">Paracoccus sediminis</name>
    <dbReference type="NCBI Taxonomy" id="1214787"/>
    <lineage>
        <taxon>Bacteria</taxon>
        <taxon>Pseudomonadati</taxon>
        <taxon>Pseudomonadota</taxon>
        <taxon>Alphaproteobacteria</taxon>
        <taxon>Rhodobacterales</taxon>
        <taxon>Paracoccaceae</taxon>
        <taxon>Paracoccus</taxon>
    </lineage>
</organism>
<dbReference type="RefSeq" id="WP_089387411.1">
    <property type="nucleotide sequence ID" value="NZ_FZNM01000003.1"/>
</dbReference>
<name>A0A238W2J0_9RHOB</name>
<proteinExistence type="predicted"/>
<feature type="coiled-coil region" evidence="1">
    <location>
        <begin position="99"/>
        <end position="126"/>
    </location>
</feature>
<dbReference type="EMBL" id="FZNM01000003">
    <property type="protein sequence ID" value="SNR40343.1"/>
    <property type="molecule type" value="Genomic_DNA"/>
</dbReference>
<dbReference type="Proteomes" id="UP000292859">
    <property type="component" value="Unassembled WGS sequence"/>
</dbReference>
<accession>A0A238W2J0</accession>
<reference evidence="2" key="2">
    <citation type="submission" date="2017-06" db="EMBL/GenBank/DDBJ databases">
        <authorList>
            <person name="Kim H.J."/>
            <person name="Triplett B.A."/>
        </authorList>
    </citation>
    <scope>NUCLEOTIDE SEQUENCE [LARGE SCALE GENOMIC DNA]</scope>
    <source>
        <strain evidence="2">DSM 26170</strain>
    </source>
</reference>
<evidence type="ECO:0000256" key="1">
    <source>
        <dbReference type="SAM" id="Coils"/>
    </source>
</evidence>
<dbReference type="EMBL" id="SIRL01000003">
    <property type="protein sequence ID" value="TBN51490.1"/>
    <property type="molecule type" value="Genomic_DNA"/>
</dbReference>
<reference evidence="3 5" key="3">
    <citation type="submission" date="2019-02" db="EMBL/GenBank/DDBJ databases">
        <authorList>
            <person name="Zhang G."/>
        </authorList>
    </citation>
    <scope>NUCLEOTIDE SEQUENCE [LARGE SCALE GENOMIC DNA]</scope>
    <source>
        <strain evidence="3 5">CMB17</strain>
    </source>
</reference>
<protein>
    <submittedName>
        <fullName evidence="2">Uncharacterized protein</fullName>
    </submittedName>
</protein>
<dbReference type="Proteomes" id="UP000198409">
    <property type="component" value="Unassembled WGS sequence"/>
</dbReference>
<gene>
    <name evidence="3" type="ORF">EYF88_06785</name>
    <name evidence="2" type="ORF">SAMN06265378_103268</name>
</gene>
<sequence>MAMRFESHGVAAGCWIGALASDTPPAGLVVLHRGQVVARAALRDAGPGVWLVAADLPAAVIDTGLHALLLVVSDGDGNPAGPASQVLSSLALIAGAVAGDDLLAEVAQLRAELDLLKREFRRLAAGG</sequence>